<dbReference type="PROSITE" id="PS51318">
    <property type="entry name" value="TAT"/>
    <property type="match status" value="1"/>
</dbReference>
<dbReference type="Pfam" id="PF02738">
    <property type="entry name" value="MoCoBD_1"/>
    <property type="match status" value="1"/>
</dbReference>
<dbReference type="PIRSF" id="PIRSF036389">
    <property type="entry name" value="IOR_B"/>
    <property type="match status" value="1"/>
</dbReference>
<sequence length="738" mass="79744">MSSEKHTIARREFLKHTGLSGLAFILGITAVDTAEAAITRINASSLPLTGLPGIGNAPPANANITPYIIIEPTGKITLINPKPEMGQGTYQSVPSLIAEELEVSLDQVTIITSSGQKDIPGQSAGGSSSVRGQYANLRKVGATAREMLRSAAATQWGVPVEECYAEDAQIIHRPSGKKLGYGDLASAAANLPVPANPVLKDPKDFKILGKSVARPDVPLKVNGKAVYGIDMEVPGMVYASVERCPVFGSKLVSYDDTATLKVKGVIKTVKAERVLGKNRYEGVAVIAENYWAALKGRRALKVQWDHQGFDSFNTKDYEQHLRDLAANDGLTVKDTGDFNKAMTDADATHKLEALYETPVVAHATMEPMNCLAHWQEGDKVDIWTSCQGADIVKRELATTLGIPADNITPHISFLGGGFGRRLAADYAGEAAGISKAIGKPVKVIWTREDDIQLGPFRPMTFSAMKGAVSADGKALAFQHKVISPSISATKSDKYDKTKPDRSMTEGIADQKYEIPNMHTAYVFADIHIPMQPWRSVTSSTLAFAHECFIDEMAVAAGKDPLLFRLDMLTQDSDTKKVLNKLREVSNWDKPLPKGWGRGVAQYEFFAGLCGQVVEVSTRTDGSIKIEKVHCVIDLGTVVNPDMVRLNTEGAIIMGIIAATKDAITFEKGQSIQTNFHNNRMLRINEVPQVEVHVLADGGPKIKGVGEPGLPPIAPALCNAVFNATGKRIRKLPFNLAKV</sequence>
<name>A0A8J2UH76_9BACT</name>
<dbReference type="SUPFAM" id="SSF56003">
    <property type="entry name" value="Molybdenum cofactor-binding domain"/>
    <property type="match status" value="2"/>
</dbReference>
<keyword evidence="3" id="KW-1185">Reference proteome</keyword>
<dbReference type="Gene3D" id="3.30.365.10">
    <property type="entry name" value="Aldehyde oxidase/xanthine dehydrogenase, molybdopterin binding domain"/>
    <property type="match status" value="4"/>
</dbReference>
<dbReference type="Proteomes" id="UP000607559">
    <property type="component" value="Unassembled WGS sequence"/>
</dbReference>
<organism evidence="2 3">
    <name type="scientific">Puia dinghuensis</name>
    <dbReference type="NCBI Taxonomy" id="1792502"/>
    <lineage>
        <taxon>Bacteria</taxon>
        <taxon>Pseudomonadati</taxon>
        <taxon>Bacteroidota</taxon>
        <taxon>Chitinophagia</taxon>
        <taxon>Chitinophagales</taxon>
        <taxon>Chitinophagaceae</taxon>
        <taxon>Puia</taxon>
    </lineage>
</organism>
<dbReference type="InterPro" id="IPR046867">
    <property type="entry name" value="AldOxase/xan_DH_MoCoBD2"/>
</dbReference>
<evidence type="ECO:0000259" key="1">
    <source>
        <dbReference type="SMART" id="SM01008"/>
    </source>
</evidence>
<dbReference type="InterPro" id="IPR000674">
    <property type="entry name" value="Ald_Oxase/Xan_DH_a/b"/>
</dbReference>
<comment type="caution">
    <text evidence="2">The sequence shown here is derived from an EMBL/GenBank/DDBJ whole genome shotgun (WGS) entry which is preliminary data.</text>
</comment>
<reference evidence="2" key="2">
    <citation type="submission" date="2020-09" db="EMBL/GenBank/DDBJ databases">
        <authorList>
            <person name="Sun Q."/>
            <person name="Zhou Y."/>
        </authorList>
    </citation>
    <scope>NUCLEOTIDE SEQUENCE</scope>
    <source>
        <strain evidence="2">CGMCC 1.15448</strain>
    </source>
</reference>
<dbReference type="InterPro" id="IPR037165">
    <property type="entry name" value="AldOxase/xan_DH_Mopterin-bd_sf"/>
</dbReference>
<dbReference type="Gene3D" id="3.90.1170.50">
    <property type="entry name" value="Aldehyde oxidase/xanthine dehydrogenase, a/b hammerhead"/>
    <property type="match status" value="1"/>
</dbReference>
<dbReference type="EMBL" id="BMJC01000005">
    <property type="protein sequence ID" value="GGB17164.1"/>
    <property type="molecule type" value="Genomic_DNA"/>
</dbReference>
<dbReference type="PANTHER" id="PTHR47495:SF2">
    <property type="entry name" value="ALDEHYDE DEHYDROGENASE"/>
    <property type="match status" value="1"/>
</dbReference>
<dbReference type="SMART" id="SM01008">
    <property type="entry name" value="Ald_Xan_dh_C"/>
    <property type="match status" value="1"/>
</dbReference>
<dbReference type="InterPro" id="IPR052516">
    <property type="entry name" value="N-heterocyclic_Hydroxylase"/>
</dbReference>
<gene>
    <name evidence="2" type="ORF">GCM10011511_46180</name>
</gene>
<dbReference type="InterPro" id="IPR008274">
    <property type="entry name" value="AldOxase/xan_DH_MoCoBD1"/>
</dbReference>
<dbReference type="RefSeq" id="WP_188936293.1">
    <property type="nucleotide sequence ID" value="NZ_BMJC01000005.1"/>
</dbReference>
<dbReference type="InterPro" id="IPR006311">
    <property type="entry name" value="TAT_signal"/>
</dbReference>
<dbReference type="AlphaFoldDB" id="A0A8J2UH76"/>
<evidence type="ECO:0000313" key="2">
    <source>
        <dbReference type="EMBL" id="GGB17164.1"/>
    </source>
</evidence>
<protein>
    <submittedName>
        <fullName evidence="2">Oxidoreductase subunit beta</fullName>
    </submittedName>
</protein>
<accession>A0A8J2UH76</accession>
<dbReference type="InterPro" id="IPR012368">
    <property type="entry name" value="OxRdtase_Mopterin-bd_su_IorB"/>
</dbReference>
<dbReference type="GO" id="GO:0016491">
    <property type="term" value="F:oxidoreductase activity"/>
    <property type="evidence" value="ECO:0007669"/>
    <property type="project" value="InterPro"/>
</dbReference>
<feature type="domain" description="Aldehyde oxidase/xanthine dehydrogenase a/b hammerhead" evidence="1">
    <location>
        <begin position="222"/>
        <end position="308"/>
    </location>
</feature>
<dbReference type="PANTHER" id="PTHR47495">
    <property type="entry name" value="ALDEHYDE DEHYDROGENASE"/>
    <property type="match status" value="1"/>
</dbReference>
<reference evidence="2" key="1">
    <citation type="journal article" date="2014" name="Int. J. Syst. Evol. Microbiol.">
        <title>Complete genome sequence of Corynebacterium casei LMG S-19264T (=DSM 44701T), isolated from a smear-ripened cheese.</title>
        <authorList>
            <consortium name="US DOE Joint Genome Institute (JGI-PGF)"/>
            <person name="Walter F."/>
            <person name="Albersmeier A."/>
            <person name="Kalinowski J."/>
            <person name="Ruckert C."/>
        </authorList>
    </citation>
    <scope>NUCLEOTIDE SEQUENCE</scope>
    <source>
        <strain evidence="2">CGMCC 1.15448</strain>
    </source>
</reference>
<proteinExistence type="predicted"/>
<dbReference type="Pfam" id="PF20256">
    <property type="entry name" value="MoCoBD_2"/>
    <property type="match status" value="2"/>
</dbReference>
<evidence type="ECO:0000313" key="3">
    <source>
        <dbReference type="Proteomes" id="UP000607559"/>
    </source>
</evidence>